<organism evidence="1 2">
    <name type="scientific">Candidatus Falkowbacteria bacterium CG10_big_fil_rev_8_21_14_0_10_37_6</name>
    <dbReference type="NCBI Taxonomy" id="1974563"/>
    <lineage>
        <taxon>Bacteria</taxon>
        <taxon>Candidatus Falkowiibacteriota</taxon>
    </lineage>
</organism>
<name>A0A2H0V788_9BACT</name>
<feature type="non-terminal residue" evidence="1">
    <location>
        <position position="46"/>
    </location>
</feature>
<evidence type="ECO:0000313" key="1">
    <source>
        <dbReference type="EMBL" id="PIR94974.1"/>
    </source>
</evidence>
<dbReference type="AlphaFoldDB" id="A0A2H0V788"/>
<dbReference type="Proteomes" id="UP000228614">
    <property type="component" value="Unassembled WGS sequence"/>
</dbReference>
<proteinExistence type="predicted"/>
<sequence>MGILFSHEGKIPAVYIAGGIGVAPFRGMILDIAAKKWPHAITLFYA</sequence>
<dbReference type="PRINTS" id="PR00410">
    <property type="entry name" value="PHEHYDRXLASE"/>
</dbReference>
<evidence type="ECO:0000313" key="2">
    <source>
        <dbReference type="Proteomes" id="UP000228614"/>
    </source>
</evidence>
<accession>A0A2H0V788</accession>
<dbReference type="InterPro" id="IPR039261">
    <property type="entry name" value="FNR_nucleotide-bd"/>
</dbReference>
<dbReference type="EMBL" id="PFAN01000069">
    <property type="protein sequence ID" value="PIR94974.1"/>
    <property type="molecule type" value="Genomic_DNA"/>
</dbReference>
<reference evidence="2" key="1">
    <citation type="submission" date="2017-09" db="EMBL/GenBank/DDBJ databases">
        <title>Depth-based differentiation of microbial function through sediment-hosted aquifers and enrichment of novel symbionts in the deep terrestrial subsurface.</title>
        <authorList>
            <person name="Probst A.J."/>
            <person name="Ladd B."/>
            <person name="Jarett J.K."/>
            <person name="Geller-Mcgrath D.E."/>
            <person name="Sieber C.M.K."/>
            <person name="Emerson J.B."/>
            <person name="Anantharaman K."/>
            <person name="Thomas B.C."/>
            <person name="Malmstrom R."/>
            <person name="Stieglmeier M."/>
            <person name="Klingl A."/>
            <person name="Woyke T."/>
            <person name="Ryan C.M."/>
            <person name="Banfield J.F."/>
        </authorList>
    </citation>
    <scope>NUCLEOTIDE SEQUENCE [LARGE SCALE GENOMIC DNA]</scope>
</reference>
<evidence type="ECO:0008006" key="3">
    <source>
        <dbReference type="Google" id="ProtNLM"/>
    </source>
</evidence>
<gene>
    <name evidence="1" type="ORF">COT95_01275</name>
</gene>
<dbReference type="SUPFAM" id="SSF52343">
    <property type="entry name" value="Ferredoxin reductase-like, C-terminal NADP-linked domain"/>
    <property type="match status" value="1"/>
</dbReference>
<comment type="caution">
    <text evidence="1">The sequence shown here is derived from an EMBL/GenBank/DDBJ whole genome shotgun (WGS) entry which is preliminary data.</text>
</comment>
<dbReference type="Gene3D" id="3.40.50.80">
    <property type="entry name" value="Nucleotide-binding domain of ferredoxin-NADP reductase (FNR) module"/>
    <property type="match status" value="1"/>
</dbReference>
<protein>
    <recommendedName>
        <fullName evidence="3">Oxidoreductase FAD/NAD(P)-binding domain-containing protein</fullName>
    </recommendedName>
</protein>